<dbReference type="Proteomes" id="UP000254869">
    <property type="component" value="Unassembled WGS sequence"/>
</dbReference>
<protein>
    <submittedName>
        <fullName evidence="1">Uncharacterized protein</fullName>
    </submittedName>
</protein>
<comment type="caution">
    <text evidence="1">The sequence shown here is derived from an EMBL/GenBank/DDBJ whole genome shotgun (WGS) entry which is preliminary data.</text>
</comment>
<dbReference type="RefSeq" id="WP_156524897.1">
    <property type="nucleotide sequence ID" value="NZ_QQBC01000006.1"/>
</dbReference>
<keyword evidence="2" id="KW-1185">Reference proteome</keyword>
<name>A0A370I4J6_9NOCA</name>
<reference evidence="1 2" key="1">
    <citation type="submission" date="2018-07" db="EMBL/GenBank/DDBJ databases">
        <title>Genomic Encyclopedia of Type Strains, Phase IV (KMG-IV): sequencing the most valuable type-strain genomes for metagenomic binning, comparative biology and taxonomic classification.</title>
        <authorList>
            <person name="Goeker M."/>
        </authorList>
    </citation>
    <scope>NUCLEOTIDE SEQUENCE [LARGE SCALE GENOMIC DNA]</scope>
    <source>
        <strain evidence="1 2">DSM 44290</strain>
    </source>
</reference>
<dbReference type="EMBL" id="QQBC01000006">
    <property type="protein sequence ID" value="RDI65652.1"/>
    <property type="molecule type" value="Genomic_DNA"/>
</dbReference>
<evidence type="ECO:0000313" key="2">
    <source>
        <dbReference type="Proteomes" id="UP000254869"/>
    </source>
</evidence>
<gene>
    <name evidence="1" type="ORF">DFR76_106524</name>
</gene>
<organism evidence="1 2">
    <name type="scientific">Nocardia pseudobrasiliensis</name>
    <dbReference type="NCBI Taxonomy" id="45979"/>
    <lineage>
        <taxon>Bacteria</taxon>
        <taxon>Bacillati</taxon>
        <taxon>Actinomycetota</taxon>
        <taxon>Actinomycetes</taxon>
        <taxon>Mycobacteriales</taxon>
        <taxon>Nocardiaceae</taxon>
        <taxon>Nocardia</taxon>
    </lineage>
</organism>
<evidence type="ECO:0000313" key="1">
    <source>
        <dbReference type="EMBL" id="RDI65652.1"/>
    </source>
</evidence>
<dbReference type="AlphaFoldDB" id="A0A370I4J6"/>
<proteinExistence type="predicted"/>
<accession>A0A370I4J6</accession>
<sequence length="51" mass="5214">MLTNFGSLFYQIGSDILMVGQSVIQLVSDLFGAGGGYGGGGVYPPGQYPLA</sequence>